<dbReference type="PANTHER" id="PTHR10536">
    <property type="entry name" value="DNA PRIMASE SMALL SUBUNIT"/>
    <property type="match status" value="1"/>
</dbReference>
<evidence type="ECO:0000256" key="1">
    <source>
        <dbReference type="ARBA" id="ARBA00009762"/>
    </source>
</evidence>
<evidence type="ECO:0000256" key="10">
    <source>
        <dbReference type="RuleBase" id="RU003514"/>
    </source>
</evidence>
<keyword evidence="12" id="KW-1185">Reference proteome</keyword>
<dbReference type="EMBL" id="LUGG01000023">
    <property type="protein sequence ID" value="OBZ67980.1"/>
    <property type="molecule type" value="Genomic_DNA"/>
</dbReference>
<evidence type="ECO:0000313" key="12">
    <source>
        <dbReference type="Proteomes" id="UP000092993"/>
    </source>
</evidence>
<comment type="similarity">
    <text evidence="1 10">Belongs to the eukaryotic-type primase small subunit family.</text>
</comment>
<sequence>MALSNDVESPSAELMLAFYRRLYPFKSVFGWLNHEHTPTKFFTHREFAFTLPGDVYLRYNSFATADDLKKQVCTLNPTRFEIGPVYSARPRDKKTVRPAAFTPQLRELVFDIDMTDYDTIRTCCSGAEICRRCWVFIAAAVRVMDRSIRDQFGYKYLLWVYSGRRGIHLWISDREAMELTDEQRRALVGWVTVIQGGKEMHKKVNVRVGSRPLPPSLAMALEPLAVVFGDLILADQDCFASEEGWEALLHLIPDKTVVENLRKKWTANPERSSEDKWDDLKKEVKEYAKGTPQRATLTAAMEDIILQYTYPRIDAEVSKHRNHLLKAPFCVHPKTGRVCVPVDPETIDSFRPERVPTVSQLLQELDEVLPAAGDAAEHHSDWERTSLKPYVDMLDRHVMTLMEETRRTKRDMTW</sequence>
<keyword evidence="8" id="KW-0862">Zinc</keyword>
<dbReference type="InterPro" id="IPR014052">
    <property type="entry name" value="DNA_primase_ssu_euk/arc"/>
</dbReference>
<evidence type="ECO:0000256" key="9">
    <source>
        <dbReference type="ARBA" id="ARBA00023163"/>
    </source>
</evidence>
<gene>
    <name evidence="11" type="primary">pri1</name>
    <name evidence="11" type="ORF">A0H81_12231</name>
</gene>
<dbReference type="GO" id="GO:0003899">
    <property type="term" value="F:DNA-directed RNA polymerase activity"/>
    <property type="evidence" value="ECO:0007669"/>
    <property type="project" value="InterPro"/>
</dbReference>
<keyword evidence="5" id="KW-0548">Nucleotidyltransferase</keyword>
<keyword evidence="9" id="KW-0804">Transcription</keyword>
<evidence type="ECO:0000256" key="3">
    <source>
        <dbReference type="ARBA" id="ARBA00022515"/>
    </source>
</evidence>
<keyword evidence="3 10" id="KW-0639">Primosome</keyword>
<dbReference type="Pfam" id="PF01896">
    <property type="entry name" value="DNA_primase_S"/>
    <property type="match status" value="1"/>
</dbReference>
<dbReference type="AlphaFoldDB" id="A0A1C7LTH8"/>
<comment type="caution">
    <text evidence="11">The sequence shown here is derived from an EMBL/GenBank/DDBJ whole genome shotgun (WGS) entry which is preliminary data.</text>
</comment>
<dbReference type="GO" id="GO:0005658">
    <property type="term" value="C:alpha DNA polymerase:primase complex"/>
    <property type="evidence" value="ECO:0007669"/>
    <property type="project" value="UniProtKB-ARBA"/>
</dbReference>
<evidence type="ECO:0000256" key="8">
    <source>
        <dbReference type="ARBA" id="ARBA00022833"/>
    </source>
</evidence>
<dbReference type="EC" id="2.7.7.-" evidence="10"/>
<reference evidence="11 12" key="1">
    <citation type="submission" date="2016-03" db="EMBL/GenBank/DDBJ databases">
        <title>Whole genome sequencing of Grifola frondosa 9006-11.</title>
        <authorList>
            <person name="Min B."/>
            <person name="Park H."/>
            <person name="Kim J.-G."/>
            <person name="Cho H."/>
            <person name="Oh Y.-L."/>
            <person name="Kong W.-S."/>
            <person name="Choi I.-G."/>
        </authorList>
    </citation>
    <scope>NUCLEOTIDE SEQUENCE [LARGE SCALE GENOMIC DNA]</scope>
    <source>
        <strain evidence="11 12">9006-11</strain>
    </source>
</reference>
<dbReference type="OMA" id="NVTRGFN"/>
<dbReference type="SUPFAM" id="SSF56747">
    <property type="entry name" value="Prim-pol domain"/>
    <property type="match status" value="1"/>
</dbReference>
<dbReference type="Proteomes" id="UP000092993">
    <property type="component" value="Unassembled WGS sequence"/>
</dbReference>
<dbReference type="STRING" id="5627.A0A1C7LTH8"/>
<dbReference type="NCBIfam" id="TIGR00335">
    <property type="entry name" value="primase_sml"/>
    <property type="match status" value="1"/>
</dbReference>
<evidence type="ECO:0000256" key="5">
    <source>
        <dbReference type="ARBA" id="ARBA00022695"/>
    </source>
</evidence>
<evidence type="ECO:0000313" key="11">
    <source>
        <dbReference type="EMBL" id="OBZ67980.1"/>
    </source>
</evidence>
<dbReference type="FunFam" id="3.90.920.10:FF:000003">
    <property type="entry name" value="DNA primase"/>
    <property type="match status" value="1"/>
</dbReference>
<evidence type="ECO:0000256" key="6">
    <source>
        <dbReference type="ARBA" id="ARBA00022705"/>
    </source>
</evidence>
<evidence type="ECO:0000256" key="2">
    <source>
        <dbReference type="ARBA" id="ARBA00022478"/>
    </source>
</evidence>
<keyword evidence="6 10" id="KW-0235">DNA replication</keyword>
<dbReference type="CDD" id="cd04860">
    <property type="entry name" value="AE_Prim_S"/>
    <property type="match status" value="1"/>
</dbReference>
<evidence type="ECO:0000256" key="4">
    <source>
        <dbReference type="ARBA" id="ARBA00022679"/>
    </source>
</evidence>
<keyword evidence="7" id="KW-0479">Metal-binding</keyword>
<protein>
    <recommendedName>
        <fullName evidence="10">DNA primase</fullName>
        <ecNumber evidence="10">2.7.7.-</ecNumber>
    </recommendedName>
</protein>
<dbReference type="Gene3D" id="3.90.920.10">
    <property type="entry name" value="DNA primase, PRIM domain"/>
    <property type="match status" value="1"/>
</dbReference>
<dbReference type="OrthoDB" id="19606at2759"/>
<dbReference type="GO" id="GO:0006269">
    <property type="term" value="P:DNA replication, synthesis of primer"/>
    <property type="evidence" value="ECO:0007669"/>
    <property type="project" value="UniProtKB-KW"/>
</dbReference>
<name>A0A1C7LTH8_GRIFR</name>
<evidence type="ECO:0000256" key="7">
    <source>
        <dbReference type="ARBA" id="ARBA00022723"/>
    </source>
</evidence>
<accession>A0A1C7LTH8</accession>
<keyword evidence="4 10" id="KW-0808">Transferase</keyword>
<organism evidence="11 12">
    <name type="scientific">Grifola frondosa</name>
    <name type="common">Maitake</name>
    <name type="synonym">Polyporus frondosus</name>
    <dbReference type="NCBI Taxonomy" id="5627"/>
    <lineage>
        <taxon>Eukaryota</taxon>
        <taxon>Fungi</taxon>
        <taxon>Dikarya</taxon>
        <taxon>Basidiomycota</taxon>
        <taxon>Agaricomycotina</taxon>
        <taxon>Agaricomycetes</taxon>
        <taxon>Polyporales</taxon>
        <taxon>Grifolaceae</taxon>
        <taxon>Grifola</taxon>
    </lineage>
</organism>
<proteinExistence type="inferred from homology"/>
<dbReference type="InterPro" id="IPR002755">
    <property type="entry name" value="DNA_primase_S"/>
</dbReference>
<keyword evidence="2 10" id="KW-0240">DNA-directed RNA polymerase</keyword>
<dbReference type="GO" id="GO:0046872">
    <property type="term" value="F:metal ion binding"/>
    <property type="evidence" value="ECO:0007669"/>
    <property type="project" value="UniProtKB-KW"/>
</dbReference>